<proteinExistence type="predicted"/>
<evidence type="ECO:0000256" key="1">
    <source>
        <dbReference type="SAM" id="SignalP"/>
    </source>
</evidence>
<protein>
    <submittedName>
        <fullName evidence="3">Uncharacterized protein</fullName>
    </submittedName>
</protein>
<keyword evidence="1" id="KW-0732">Signal</keyword>
<reference evidence="3" key="1">
    <citation type="submission" date="2022-11" db="UniProtKB">
        <authorList>
            <consortium name="WormBaseParasite"/>
        </authorList>
    </citation>
    <scope>IDENTIFICATION</scope>
</reference>
<evidence type="ECO:0000313" key="2">
    <source>
        <dbReference type="Proteomes" id="UP000887566"/>
    </source>
</evidence>
<dbReference type="AlphaFoldDB" id="A0A914W2H6"/>
<organism evidence="2 3">
    <name type="scientific">Plectus sambesii</name>
    <dbReference type="NCBI Taxonomy" id="2011161"/>
    <lineage>
        <taxon>Eukaryota</taxon>
        <taxon>Metazoa</taxon>
        <taxon>Ecdysozoa</taxon>
        <taxon>Nematoda</taxon>
        <taxon>Chromadorea</taxon>
        <taxon>Plectida</taxon>
        <taxon>Plectina</taxon>
        <taxon>Plectoidea</taxon>
        <taxon>Plectidae</taxon>
        <taxon>Plectus</taxon>
    </lineage>
</organism>
<dbReference type="WBParaSite" id="PSAMB.scaffold2889size20718.g19522.t1">
    <property type="protein sequence ID" value="PSAMB.scaffold2889size20718.g19522.t1"/>
    <property type="gene ID" value="PSAMB.scaffold2889size20718.g19522"/>
</dbReference>
<evidence type="ECO:0000313" key="3">
    <source>
        <dbReference type="WBParaSite" id="PSAMB.scaffold2889size20718.g19522.t1"/>
    </source>
</evidence>
<keyword evidence="2" id="KW-1185">Reference proteome</keyword>
<name>A0A914W2H6_9BILA</name>
<feature type="chain" id="PRO_5036677735" evidence="1">
    <location>
        <begin position="23"/>
        <end position="84"/>
    </location>
</feature>
<feature type="signal peptide" evidence="1">
    <location>
        <begin position="1"/>
        <end position="22"/>
    </location>
</feature>
<dbReference type="Proteomes" id="UP000887566">
    <property type="component" value="Unplaced"/>
</dbReference>
<sequence length="84" mass="9468">MGGRALMLLCWMAWLGPSLVHGVTFFASTKYQEESFEPTPKLNELTEQELQDVVNFCALSGWMKDLPPIVRDGCAAFLRSMERA</sequence>
<accession>A0A914W2H6</accession>